<protein>
    <submittedName>
        <fullName evidence="4">TetR family transcriptional regulator</fullName>
    </submittedName>
</protein>
<evidence type="ECO:0000256" key="1">
    <source>
        <dbReference type="ARBA" id="ARBA00023125"/>
    </source>
</evidence>
<dbReference type="OrthoDB" id="9809772at2"/>
<dbReference type="PROSITE" id="PS50977">
    <property type="entry name" value="HTH_TETR_2"/>
    <property type="match status" value="1"/>
</dbReference>
<dbReference type="Gene3D" id="1.10.357.10">
    <property type="entry name" value="Tetracycline Repressor, domain 2"/>
    <property type="match status" value="1"/>
</dbReference>
<dbReference type="HOGENOM" id="CLU_069356_7_2_9"/>
<sequence>MDKNSDVLTKEQILIATEETLRRYGVAKTSVTDVAKALGVSHGTIYRHFKSKAELLEGATQMWLDEKIIAPLTDICHDSSLNGVKHLKTYIRTLIELKRHYAFEDEELFRMYAKVTEEAADLIHTHIGHITDQLSQIITRTGIKTDNPAQLGSSIFFATTRFHHPAHAHEWRSAVIDEEFSDVWDLIEKGFA</sequence>
<dbReference type="Pfam" id="PF00440">
    <property type="entry name" value="TetR_N"/>
    <property type="match status" value="1"/>
</dbReference>
<feature type="domain" description="HTH tetR-type" evidence="3">
    <location>
        <begin position="7"/>
        <end position="67"/>
    </location>
</feature>
<accession>A0A0D5NK39</accession>
<reference evidence="4 5" key="1">
    <citation type="journal article" date="2015" name="J. Biotechnol.">
        <title>Complete genome sequence of Paenibacillus beijingensis 7188(T) (=DSM 24997(T)), a novel rhizobacterium from jujube garden soil.</title>
        <authorList>
            <person name="Kwak Y."/>
            <person name="Shin J.H."/>
        </authorList>
    </citation>
    <scope>NUCLEOTIDE SEQUENCE [LARGE SCALE GENOMIC DNA]</scope>
    <source>
        <strain evidence="4 5">DSM 24997</strain>
    </source>
</reference>
<dbReference type="PANTHER" id="PTHR43479">
    <property type="entry name" value="ACREF/ENVCD OPERON REPRESSOR-RELATED"/>
    <property type="match status" value="1"/>
</dbReference>
<organism evidence="4 5">
    <name type="scientific">Paenibacillus beijingensis</name>
    <dbReference type="NCBI Taxonomy" id="1126833"/>
    <lineage>
        <taxon>Bacteria</taxon>
        <taxon>Bacillati</taxon>
        <taxon>Bacillota</taxon>
        <taxon>Bacilli</taxon>
        <taxon>Bacillales</taxon>
        <taxon>Paenibacillaceae</taxon>
        <taxon>Paenibacillus</taxon>
    </lineage>
</organism>
<dbReference type="PANTHER" id="PTHR43479:SF11">
    <property type="entry name" value="ACREF_ENVCD OPERON REPRESSOR-RELATED"/>
    <property type="match status" value="1"/>
</dbReference>
<keyword evidence="5" id="KW-1185">Reference proteome</keyword>
<dbReference type="SUPFAM" id="SSF46689">
    <property type="entry name" value="Homeodomain-like"/>
    <property type="match status" value="1"/>
</dbReference>
<evidence type="ECO:0000313" key="5">
    <source>
        <dbReference type="Proteomes" id="UP000032633"/>
    </source>
</evidence>
<name>A0A0D5NK39_9BACL</name>
<dbReference type="AlphaFoldDB" id="A0A0D5NK39"/>
<dbReference type="InterPro" id="IPR041478">
    <property type="entry name" value="TetR_C_27"/>
</dbReference>
<dbReference type="RefSeq" id="WP_045670801.1">
    <property type="nucleotide sequence ID" value="NZ_CP011058.1"/>
</dbReference>
<evidence type="ECO:0000313" key="4">
    <source>
        <dbReference type="EMBL" id="AJY75372.1"/>
    </source>
</evidence>
<dbReference type="Proteomes" id="UP000032633">
    <property type="component" value="Chromosome"/>
</dbReference>
<evidence type="ECO:0000256" key="2">
    <source>
        <dbReference type="PROSITE-ProRule" id="PRU00335"/>
    </source>
</evidence>
<dbReference type="GO" id="GO:0003677">
    <property type="term" value="F:DNA binding"/>
    <property type="evidence" value="ECO:0007669"/>
    <property type="project" value="UniProtKB-UniRule"/>
</dbReference>
<dbReference type="STRING" id="1126833.VN24_13330"/>
<dbReference type="InterPro" id="IPR001647">
    <property type="entry name" value="HTH_TetR"/>
</dbReference>
<dbReference type="EMBL" id="CP011058">
    <property type="protein sequence ID" value="AJY75372.1"/>
    <property type="molecule type" value="Genomic_DNA"/>
</dbReference>
<reference evidence="5" key="2">
    <citation type="submission" date="2015-03" db="EMBL/GenBank/DDBJ databases">
        <title>Genome sequence of Paenibacillus beijingensis strain DSM 24997T.</title>
        <authorList>
            <person name="Kwak Y."/>
            <person name="Shin J.-H."/>
        </authorList>
    </citation>
    <scope>NUCLEOTIDE SEQUENCE [LARGE SCALE GENOMIC DNA]</scope>
    <source>
        <strain evidence="5">DSM 24997</strain>
    </source>
</reference>
<dbReference type="KEGG" id="pbj:VN24_13330"/>
<evidence type="ECO:0000259" key="3">
    <source>
        <dbReference type="PROSITE" id="PS50977"/>
    </source>
</evidence>
<dbReference type="InterPro" id="IPR023772">
    <property type="entry name" value="DNA-bd_HTH_TetR-type_CS"/>
</dbReference>
<dbReference type="PRINTS" id="PR00455">
    <property type="entry name" value="HTHTETR"/>
</dbReference>
<proteinExistence type="predicted"/>
<dbReference type="PATRIC" id="fig|1126833.4.peg.2907"/>
<keyword evidence="1 2" id="KW-0238">DNA-binding</keyword>
<dbReference type="InterPro" id="IPR009057">
    <property type="entry name" value="Homeodomain-like_sf"/>
</dbReference>
<dbReference type="InterPro" id="IPR050624">
    <property type="entry name" value="HTH-type_Tx_Regulator"/>
</dbReference>
<dbReference type="Pfam" id="PF17935">
    <property type="entry name" value="TetR_C_27"/>
    <property type="match status" value="1"/>
</dbReference>
<dbReference type="PROSITE" id="PS01081">
    <property type="entry name" value="HTH_TETR_1"/>
    <property type="match status" value="1"/>
</dbReference>
<gene>
    <name evidence="4" type="ORF">VN24_13330</name>
</gene>
<feature type="DNA-binding region" description="H-T-H motif" evidence="2">
    <location>
        <begin position="30"/>
        <end position="49"/>
    </location>
</feature>